<dbReference type="GO" id="GO:1902758">
    <property type="term" value="P:bis(molybdopterin guanine dinucleotide)molybdenum biosynthetic process"/>
    <property type="evidence" value="ECO:0007669"/>
    <property type="project" value="TreeGrafter"/>
</dbReference>
<dbReference type="RefSeq" id="WP_084199096.1">
    <property type="nucleotide sequence ID" value="NZ_CP019450.1"/>
</dbReference>
<dbReference type="GO" id="GO:0046872">
    <property type="term" value="F:metal ion binding"/>
    <property type="evidence" value="ECO:0007669"/>
    <property type="project" value="UniProtKB-KW"/>
</dbReference>
<dbReference type="InterPro" id="IPR025877">
    <property type="entry name" value="MobA-like_NTP_Trfase"/>
</dbReference>
<name>A0AAP8MER6_9GAMM</name>
<dbReference type="CDD" id="cd02503">
    <property type="entry name" value="MobA"/>
    <property type="match status" value="1"/>
</dbReference>
<evidence type="ECO:0000256" key="5">
    <source>
        <dbReference type="ARBA" id="ARBA00022842"/>
    </source>
</evidence>
<evidence type="ECO:0000313" key="10">
    <source>
        <dbReference type="EMBL" id="PLW86500.1"/>
    </source>
</evidence>
<gene>
    <name evidence="8 10" type="primary">mobA</name>
    <name evidence="10" type="ORF">C0029_08820</name>
</gene>
<dbReference type="PANTHER" id="PTHR19136">
    <property type="entry name" value="MOLYBDENUM COFACTOR GUANYLYLTRANSFERASE"/>
    <property type="match status" value="1"/>
</dbReference>
<comment type="caution">
    <text evidence="8">Lacks conserved residue(s) required for the propagation of feature annotation.</text>
</comment>
<dbReference type="GO" id="GO:0005737">
    <property type="term" value="C:cytoplasm"/>
    <property type="evidence" value="ECO:0007669"/>
    <property type="project" value="UniProtKB-SubCell"/>
</dbReference>
<dbReference type="PANTHER" id="PTHR19136:SF81">
    <property type="entry name" value="MOLYBDENUM COFACTOR GUANYLYLTRANSFERASE"/>
    <property type="match status" value="1"/>
</dbReference>
<feature type="binding site" evidence="8">
    <location>
        <position position="106"/>
    </location>
    <ligand>
        <name>GTP</name>
        <dbReference type="ChEBI" id="CHEBI:37565"/>
    </ligand>
</feature>
<dbReference type="GO" id="GO:0005525">
    <property type="term" value="F:GTP binding"/>
    <property type="evidence" value="ECO:0007669"/>
    <property type="project" value="UniProtKB-UniRule"/>
</dbReference>
<keyword evidence="11" id="KW-1185">Reference proteome</keyword>
<dbReference type="Pfam" id="PF12804">
    <property type="entry name" value="NTP_transf_3"/>
    <property type="match status" value="1"/>
</dbReference>
<evidence type="ECO:0000256" key="8">
    <source>
        <dbReference type="HAMAP-Rule" id="MF_00316"/>
    </source>
</evidence>
<keyword evidence="3 8" id="KW-0479">Metal-binding</keyword>
<evidence type="ECO:0000256" key="1">
    <source>
        <dbReference type="ARBA" id="ARBA00022490"/>
    </source>
</evidence>
<feature type="binding site" evidence="8">
    <location>
        <position position="30"/>
    </location>
    <ligand>
        <name>GTP</name>
        <dbReference type="ChEBI" id="CHEBI:37565"/>
    </ligand>
</feature>
<dbReference type="GO" id="GO:0061603">
    <property type="term" value="F:molybdenum cofactor guanylyltransferase activity"/>
    <property type="evidence" value="ECO:0007669"/>
    <property type="project" value="UniProtKB-EC"/>
</dbReference>
<keyword evidence="1 8" id="KW-0963">Cytoplasm</keyword>
<evidence type="ECO:0000256" key="4">
    <source>
        <dbReference type="ARBA" id="ARBA00022741"/>
    </source>
</evidence>
<dbReference type="InterPro" id="IPR013482">
    <property type="entry name" value="Molybde_CF_guanTrfase"/>
</dbReference>
<dbReference type="InterPro" id="IPR029044">
    <property type="entry name" value="Nucleotide-diphossugar_trans"/>
</dbReference>
<comment type="domain">
    <text evidence="8">The N-terminal domain determines nucleotide recognition and specific binding, while the C-terminal domain determines the specific binding to the target protein.</text>
</comment>
<keyword evidence="6 8" id="KW-0342">GTP-binding</keyword>
<evidence type="ECO:0000313" key="11">
    <source>
        <dbReference type="Proteomes" id="UP000235162"/>
    </source>
</evidence>
<dbReference type="SUPFAM" id="SSF53448">
    <property type="entry name" value="Nucleotide-diphospho-sugar transferases"/>
    <property type="match status" value="1"/>
</dbReference>
<accession>A0AAP8MER6</accession>
<feature type="binding site" evidence="8">
    <location>
        <position position="106"/>
    </location>
    <ligand>
        <name>Mg(2+)</name>
        <dbReference type="ChEBI" id="CHEBI:18420"/>
    </ligand>
</feature>
<dbReference type="Proteomes" id="UP000235162">
    <property type="component" value="Unassembled WGS sequence"/>
</dbReference>
<evidence type="ECO:0000259" key="9">
    <source>
        <dbReference type="Pfam" id="PF12804"/>
    </source>
</evidence>
<comment type="similarity">
    <text evidence="8">Belongs to the MobA family.</text>
</comment>
<dbReference type="Gene3D" id="3.90.550.10">
    <property type="entry name" value="Spore Coat Polysaccharide Biosynthesis Protein SpsA, Chain A"/>
    <property type="match status" value="1"/>
</dbReference>
<dbReference type="HAMAP" id="MF_00316">
    <property type="entry name" value="MobA"/>
    <property type="match status" value="1"/>
</dbReference>
<protein>
    <recommendedName>
        <fullName evidence="8">Molybdenum cofactor guanylyltransferase</fullName>
        <shortName evidence="8">MoCo guanylyltransferase</shortName>
        <ecNumber evidence="8">2.7.7.77</ecNumber>
    </recommendedName>
    <alternativeName>
        <fullName evidence="8">GTP:molybdopterin guanylyltransferase</fullName>
    </alternativeName>
    <alternativeName>
        <fullName evidence="8">Mo-MPT guanylyltransferase</fullName>
    </alternativeName>
    <alternativeName>
        <fullName evidence="8">Molybdopterin guanylyltransferase</fullName>
    </alternativeName>
    <alternativeName>
        <fullName evidence="8">Molybdopterin-guanine dinucleotide synthase</fullName>
        <shortName evidence="8">MGD synthase</shortName>
    </alternativeName>
</protein>
<comment type="subunit">
    <text evidence="8">Monomer.</text>
</comment>
<organism evidence="10 11">
    <name type="scientific">Halioglobus japonicus</name>
    <dbReference type="NCBI Taxonomy" id="930805"/>
    <lineage>
        <taxon>Bacteria</taxon>
        <taxon>Pseudomonadati</taxon>
        <taxon>Pseudomonadota</taxon>
        <taxon>Gammaproteobacteria</taxon>
        <taxon>Cellvibrionales</taxon>
        <taxon>Halieaceae</taxon>
        <taxon>Halioglobus</taxon>
    </lineage>
</organism>
<keyword evidence="2 8" id="KW-0808">Transferase</keyword>
<keyword evidence="5 8" id="KW-0460">Magnesium</keyword>
<feature type="binding site" evidence="8">
    <location>
        <begin position="17"/>
        <end position="19"/>
    </location>
    <ligand>
        <name>GTP</name>
        <dbReference type="ChEBI" id="CHEBI:37565"/>
    </ligand>
</feature>
<feature type="domain" description="MobA-like NTP transferase" evidence="9">
    <location>
        <begin position="14"/>
        <end position="165"/>
    </location>
</feature>
<evidence type="ECO:0000256" key="6">
    <source>
        <dbReference type="ARBA" id="ARBA00023134"/>
    </source>
</evidence>
<keyword evidence="7 8" id="KW-0501">Molybdenum cofactor biosynthesis</keyword>
<comment type="cofactor">
    <cofactor evidence="8">
        <name>Mg(2+)</name>
        <dbReference type="ChEBI" id="CHEBI:18420"/>
    </cofactor>
</comment>
<comment type="caution">
    <text evidence="10">The sequence shown here is derived from an EMBL/GenBank/DDBJ whole genome shotgun (WGS) entry which is preliminary data.</text>
</comment>
<evidence type="ECO:0000256" key="2">
    <source>
        <dbReference type="ARBA" id="ARBA00022679"/>
    </source>
</evidence>
<sequence length="200" mass="21963">MADENLFPTNTITGLLLAGGAGRRVGNRDKGTLPWRGRPMATHCVERMAPQVKELYISCNRSQAFYNQFDCALISDERVDFQGPLAGVEAMAGHCKTEFLFLAPCDTPQLPLDLAQRLLTALQHNPGANISYARTAQREHYLCALVRGSCLATVSDFLDTGERAVRLWYGQQGAVSVDFSDTAEAFININTMTDVMVTAE</sequence>
<comment type="subcellular location">
    <subcellularLocation>
        <location evidence="8">Cytoplasm</location>
    </subcellularLocation>
</comment>
<proteinExistence type="inferred from homology"/>
<comment type="catalytic activity">
    <reaction evidence="8">
        <text>Mo-molybdopterin + GTP + H(+) = Mo-molybdopterin guanine dinucleotide + diphosphate</text>
        <dbReference type="Rhea" id="RHEA:34243"/>
        <dbReference type="ChEBI" id="CHEBI:15378"/>
        <dbReference type="ChEBI" id="CHEBI:33019"/>
        <dbReference type="ChEBI" id="CHEBI:37565"/>
        <dbReference type="ChEBI" id="CHEBI:71302"/>
        <dbReference type="ChEBI" id="CHEBI:71310"/>
        <dbReference type="EC" id="2.7.7.77"/>
    </reaction>
</comment>
<evidence type="ECO:0000256" key="3">
    <source>
        <dbReference type="ARBA" id="ARBA00022723"/>
    </source>
</evidence>
<dbReference type="NCBIfam" id="TIGR02665">
    <property type="entry name" value="molyb_mobA"/>
    <property type="match status" value="1"/>
</dbReference>
<evidence type="ECO:0000256" key="7">
    <source>
        <dbReference type="ARBA" id="ARBA00023150"/>
    </source>
</evidence>
<dbReference type="EMBL" id="PKUR01000002">
    <property type="protein sequence ID" value="PLW86500.1"/>
    <property type="molecule type" value="Genomic_DNA"/>
</dbReference>
<keyword evidence="10" id="KW-0548">Nucleotidyltransferase</keyword>
<dbReference type="EC" id="2.7.7.77" evidence="8"/>
<comment type="function">
    <text evidence="8">Transfers a GMP moiety from GTP to Mo-molybdopterin (Mo-MPT) cofactor (Moco or molybdenum cofactor) to form Mo-molybdopterin guanine dinucleotide (Mo-MGD) cofactor.</text>
</comment>
<dbReference type="AlphaFoldDB" id="A0AAP8MER6"/>
<keyword evidence="4 8" id="KW-0547">Nucleotide-binding</keyword>
<reference evidence="10 11" key="1">
    <citation type="submission" date="2018-01" db="EMBL/GenBank/DDBJ databases">
        <title>The draft genome sequence of Halioglobus japonicus S1-36.</title>
        <authorList>
            <person name="Du Z.-J."/>
            <person name="Shi M.-J."/>
        </authorList>
    </citation>
    <scope>NUCLEOTIDE SEQUENCE [LARGE SCALE GENOMIC DNA]</scope>
    <source>
        <strain evidence="10 11">S1-36</strain>
    </source>
</reference>
<dbReference type="KEGG" id="hja:BST95_09785"/>
<feature type="binding site" evidence="8">
    <location>
        <position position="76"/>
    </location>
    <ligand>
        <name>GTP</name>
        <dbReference type="ChEBI" id="CHEBI:37565"/>
    </ligand>
</feature>